<dbReference type="Gene3D" id="3.90.1150.10">
    <property type="entry name" value="Aspartate Aminotransferase, domain 1"/>
    <property type="match status" value="1"/>
</dbReference>
<proteinExistence type="inferred from homology"/>
<reference evidence="10" key="2">
    <citation type="submission" date="2022-10" db="EMBL/GenBank/DDBJ databases">
        <authorList>
            <consortium name="ENA_rothamsted_submissions"/>
            <consortium name="culmorum"/>
            <person name="King R."/>
        </authorList>
    </citation>
    <scope>NUCLEOTIDE SEQUENCE</scope>
</reference>
<comment type="pathway">
    <text evidence="2">Amino-acid biosynthesis; L-cysteine biosynthesis; L-cysteine from L-homocysteine and L-serine: step 2/2.</text>
</comment>
<evidence type="ECO:0000313" key="10">
    <source>
        <dbReference type="EMBL" id="CAG9809665.1"/>
    </source>
</evidence>
<gene>
    <name evidence="10" type="ORF">CHIRRI_LOCUS12485</name>
</gene>
<keyword evidence="6" id="KW-0198">Cysteine biosynthesis</keyword>
<feature type="modified residue" description="N6-(pyridoxal phosphate)lysine" evidence="8">
    <location>
        <position position="225"/>
    </location>
</feature>
<dbReference type="InterPro" id="IPR015424">
    <property type="entry name" value="PyrdxlP-dep_Trfase"/>
</dbReference>
<dbReference type="GO" id="GO:0019343">
    <property type="term" value="P:cysteine biosynthetic process via cystathionine"/>
    <property type="evidence" value="ECO:0007669"/>
    <property type="project" value="TreeGrafter"/>
</dbReference>
<dbReference type="InterPro" id="IPR015422">
    <property type="entry name" value="PyrdxlP-dep_Trfase_small"/>
</dbReference>
<keyword evidence="6" id="KW-0028">Amino-acid biosynthesis</keyword>
<dbReference type="EMBL" id="OU895879">
    <property type="protein sequence ID" value="CAG9809665.1"/>
    <property type="molecule type" value="Genomic_DNA"/>
</dbReference>
<dbReference type="FunFam" id="3.40.640.10:FF:000009">
    <property type="entry name" value="Cystathionine gamma-synthase homolog"/>
    <property type="match status" value="1"/>
</dbReference>
<dbReference type="AlphaFoldDB" id="A0A9N9S1S4"/>
<evidence type="ECO:0000256" key="8">
    <source>
        <dbReference type="PIRSR" id="PIRSR001434-2"/>
    </source>
</evidence>
<dbReference type="Gene3D" id="3.40.640.10">
    <property type="entry name" value="Type I PLP-dependent aspartate aminotransferase-like (Major domain)"/>
    <property type="match status" value="1"/>
</dbReference>
<reference evidence="10" key="1">
    <citation type="submission" date="2022-01" db="EMBL/GenBank/DDBJ databases">
        <authorList>
            <person name="King R."/>
        </authorList>
    </citation>
    <scope>NUCLEOTIDE SEQUENCE</scope>
</reference>
<evidence type="ECO:0000256" key="1">
    <source>
        <dbReference type="ARBA" id="ARBA00001933"/>
    </source>
</evidence>
<accession>A0A9N9S1S4</accession>
<evidence type="ECO:0000256" key="3">
    <source>
        <dbReference type="ARBA" id="ARBA00009077"/>
    </source>
</evidence>
<evidence type="ECO:0000256" key="9">
    <source>
        <dbReference type="RuleBase" id="RU362118"/>
    </source>
</evidence>
<dbReference type="PANTHER" id="PTHR11808:SF15">
    <property type="entry name" value="CYSTATHIONINE GAMMA-LYASE"/>
    <property type="match status" value="1"/>
</dbReference>
<sequence>MCKFDFNKICVILIKLTFGEELGFQKQTPGFATKSIHNGQKPEQWNSRAVVPPISLSTTFKQSAPGVHSGFEYSRSGNPTRNVLETCLAGLDNAKYALTFSSGLGTQTAILSMLKTGDGIITGDDIYGGTNRLFRNLAANMGIEVQFVDLTDLKNLEKAIKPNVKLVWMETPTNPCMKVIDIKAVAEVVHAKTKAFLVVDNTFLSAYFQRPLDLGADVVMYSLTKYMNGHTDVVMGSAATNSEELHEKLRFYQNATGIVPSPFDCYLVNRSLKTLSLRMEKHFQNSVTVAQWLEAHPKVGKVLHPALPSHPQHKIALSQTFGHSGIMSFYIKNGTLEQSSKFLETLKVFTLAESLGGYESLAELPSVMTHASVPEAQRAELGITDGLIRISVGLEDSQDLINDLEQAFAAI</sequence>
<evidence type="ECO:0000256" key="2">
    <source>
        <dbReference type="ARBA" id="ARBA00005038"/>
    </source>
</evidence>
<dbReference type="GO" id="GO:0005737">
    <property type="term" value="C:cytoplasm"/>
    <property type="evidence" value="ECO:0007669"/>
    <property type="project" value="TreeGrafter"/>
</dbReference>
<dbReference type="GO" id="GO:0030170">
    <property type="term" value="F:pyridoxal phosphate binding"/>
    <property type="evidence" value="ECO:0007669"/>
    <property type="project" value="InterPro"/>
</dbReference>
<organism evidence="10 11">
    <name type="scientific">Chironomus riparius</name>
    <dbReference type="NCBI Taxonomy" id="315576"/>
    <lineage>
        <taxon>Eukaryota</taxon>
        <taxon>Metazoa</taxon>
        <taxon>Ecdysozoa</taxon>
        <taxon>Arthropoda</taxon>
        <taxon>Hexapoda</taxon>
        <taxon>Insecta</taxon>
        <taxon>Pterygota</taxon>
        <taxon>Neoptera</taxon>
        <taxon>Endopterygota</taxon>
        <taxon>Diptera</taxon>
        <taxon>Nematocera</taxon>
        <taxon>Chironomoidea</taxon>
        <taxon>Chironomidae</taxon>
        <taxon>Chironominae</taxon>
        <taxon>Chironomus</taxon>
    </lineage>
</organism>
<dbReference type="GO" id="GO:0004123">
    <property type="term" value="F:cystathionine gamma-lyase activity"/>
    <property type="evidence" value="ECO:0007669"/>
    <property type="project" value="TreeGrafter"/>
</dbReference>
<dbReference type="PANTHER" id="PTHR11808">
    <property type="entry name" value="TRANS-SULFURATION ENZYME FAMILY MEMBER"/>
    <property type="match status" value="1"/>
</dbReference>
<dbReference type="CDD" id="cd00614">
    <property type="entry name" value="CGS_like"/>
    <property type="match status" value="1"/>
</dbReference>
<dbReference type="EC" id="4.4.1.1" evidence="4"/>
<dbReference type="PIRSF" id="PIRSF001434">
    <property type="entry name" value="CGS"/>
    <property type="match status" value="1"/>
</dbReference>
<comment type="cofactor">
    <cofactor evidence="1 9">
        <name>pyridoxal 5'-phosphate</name>
        <dbReference type="ChEBI" id="CHEBI:597326"/>
    </cofactor>
</comment>
<dbReference type="SUPFAM" id="SSF53383">
    <property type="entry name" value="PLP-dependent transferases"/>
    <property type="match status" value="1"/>
</dbReference>
<evidence type="ECO:0000313" key="11">
    <source>
        <dbReference type="Proteomes" id="UP001153620"/>
    </source>
</evidence>
<evidence type="ECO:0000256" key="5">
    <source>
        <dbReference type="ARBA" id="ARBA00022898"/>
    </source>
</evidence>
<keyword evidence="5 8" id="KW-0663">Pyridoxal phosphate</keyword>
<dbReference type="OrthoDB" id="3512640at2759"/>
<keyword evidence="11" id="KW-1185">Reference proteome</keyword>
<dbReference type="Proteomes" id="UP001153620">
    <property type="component" value="Chromosome 3"/>
</dbReference>
<dbReference type="GO" id="GO:0019346">
    <property type="term" value="P:transsulfuration"/>
    <property type="evidence" value="ECO:0007669"/>
    <property type="project" value="InterPro"/>
</dbReference>
<dbReference type="FunFam" id="3.90.1150.10:FF:000008">
    <property type="entry name" value="Cystathionine gamma-synthase"/>
    <property type="match status" value="1"/>
</dbReference>
<dbReference type="InterPro" id="IPR015421">
    <property type="entry name" value="PyrdxlP-dep_Trfase_major"/>
</dbReference>
<dbReference type="Pfam" id="PF01053">
    <property type="entry name" value="Cys_Met_Meta_PP"/>
    <property type="match status" value="1"/>
</dbReference>
<evidence type="ECO:0000256" key="7">
    <source>
        <dbReference type="ARBA" id="ARBA00029853"/>
    </source>
</evidence>
<evidence type="ECO:0000256" key="4">
    <source>
        <dbReference type="ARBA" id="ARBA00012085"/>
    </source>
</evidence>
<protein>
    <recommendedName>
        <fullName evidence="4">cystathionine gamma-lyase</fullName>
        <ecNumber evidence="4">4.4.1.1</ecNumber>
    </recommendedName>
    <alternativeName>
        <fullName evidence="7">Gamma-cystathionase</fullName>
    </alternativeName>
</protein>
<dbReference type="InterPro" id="IPR000277">
    <property type="entry name" value="Cys/Met-Metab_PyrdxlP-dep_enz"/>
</dbReference>
<comment type="similarity">
    <text evidence="3 9">Belongs to the trans-sulfuration enzymes family.</text>
</comment>
<name>A0A9N9S1S4_9DIPT</name>
<evidence type="ECO:0000256" key="6">
    <source>
        <dbReference type="ARBA" id="ARBA00023192"/>
    </source>
</evidence>